<evidence type="ECO:0000256" key="2">
    <source>
        <dbReference type="ARBA" id="ARBA00022670"/>
    </source>
</evidence>
<dbReference type="GO" id="GO:0046872">
    <property type="term" value="F:metal ion binding"/>
    <property type="evidence" value="ECO:0007669"/>
    <property type="project" value="UniProtKB-KW"/>
</dbReference>
<dbReference type="GO" id="GO:0051603">
    <property type="term" value="P:proteolysis involved in protein catabolic process"/>
    <property type="evidence" value="ECO:0007669"/>
    <property type="project" value="TreeGrafter"/>
</dbReference>
<proteinExistence type="predicted"/>
<keyword evidence="6 8" id="KW-0482">Metalloprotease</keyword>
<dbReference type="RefSeq" id="WP_176909751.1">
    <property type="nucleotide sequence ID" value="NZ_JABKAU010000040.1"/>
</dbReference>
<keyword evidence="9" id="KW-1185">Reference proteome</keyword>
<gene>
    <name evidence="8" type="ORF">HW554_16875</name>
</gene>
<dbReference type="GO" id="GO:0004222">
    <property type="term" value="F:metalloendopeptidase activity"/>
    <property type="evidence" value="ECO:0007669"/>
    <property type="project" value="InterPro"/>
</dbReference>
<evidence type="ECO:0000256" key="3">
    <source>
        <dbReference type="ARBA" id="ARBA00022723"/>
    </source>
</evidence>
<evidence type="ECO:0000256" key="4">
    <source>
        <dbReference type="ARBA" id="ARBA00022801"/>
    </source>
</evidence>
<dbReference type="Gene3D" id="3.30.2010.10">
    <property type="entry name" value="Metalloproteases ('zincins'), catalytic domain"/>
    <property type="match status" value="1"/>
</dbReference>
<evidence type="ECO:0000256" key="5">
    <source>
        <dbReference type="ARBA" id="ARBA00022833"/>
    </source>
</evidence>
<feature type="domain" description="Peptidase M48" evidence="7">
    <location>
        <begin position="91"/>
        <end position="312"/>
    </location>
</feature>
<reference evidence="8 9" key="1">
    <citation type="submission" date="2020-05" db="EMBL/GenBank/DDBJ databases">
        <title>Hymenobacter terrestris sp. nov. and Hymenobacter lapidiphilus sp. nov., isolated from regoliths in Antarctica.</title>
        <authorList>
            <person name="Sedlacek I."/>
            <person name="Pantucek R."/>
            <person name="Zeman M."/>
            <person name="Holochova P."/>
            <person name="Kralova S."/>
            <person name="Stankova E."/>
            <person name="Sedo O."/>
            <person name="Micenkova L."/>
            <person name="Svec P."/>
            <person name="Gupta V."/>
            <person name="Sood U."/>
            <person name="Korpole U.S."/>
            <person name="Lal R."/>
        </authorList>
    </citation>
    <scope>NUCLEOTIDE SEQUENCE [LARGE SCALE GENOMIC DNA]</scope>
    <source>
        <strain evidence="8 9">P5342</strain>
    </source>
</reference>
<dbReference type="Pfam" id="PF01435">
    <property type="entry name" value="Peptidase_M48"/>
    <property type="match status" value="1"/>
</dbReference>
<sequence length="495" mass="55370">MLRWLLLVLLLGIWDARAQSVPVSRPYFMPDTVRAYKLARAHRTALLAQLEGAALPGNADYRNHYRRISTEAATDIYNTIRYSALLDTVLDAAVQRIFSRIQQGNPTLRDVELVLVRNPEPNAYAVGRTVVLNVGLLPTLENESQLAYVLCHELAHVQSRHLQTTLHERLSTLHSRDMRRQVRHIVQAEYNINSRMKELVMGLSLSSSYHQRRHERQADSLGYELLRRTSYAAPQAYRTLQLLDVADAPASETNPELARYFGCGGLAGRFATAPAPAKSIFTVAGPEKTPLQTTDTLKSHPDCAKRMAYLHGLAGGQIAEGPQPVAPAFARLRDLSRLEVLQSWFDTECYDHALYEALRLLPQQPAADSYARAIVQLSLYQLRQRLTEHRFTEVVSNSSSPQPAAFSQYLRTLHELRATDYADLSACFAQLPTSPAPVAASDSDEYALAARYAAAALAPDPAPAATLRRQYLADYPRGRLRELLFAESQIKRKSN</sequence>
<keyword evidence="5" id="KW-0862">Zinc</keyword>
<dbReference type="InterPro" id="IPR051156">
    <property type="entry name" value="Mito/Outer_Membr_Metalloprot"/>
</dbReference>
<dbReference type="PANTHER" id="PTHR22726">
    <property type="entry name" value="METALLOENDOPEPTIDASE OMA1"/>
    <property type="match status" value="1"/>
</dbReference>
<evidence type="ECO:0000256" key="6">
    <source>
        <dbReference type="ARBA" id="ARBA00023049"/>
    </source>
</evidence>
<keyword evidence="4" id="KW-0378">Hydrolase</keyword>
<dbReference type="Proteomes" id="UP000565521">
    <property type="component" value="Unassembled WGS sequence"/>
</dbReference>
<dbReference type="AlphaFoldDB" id="A0A7Y7PRU3"/>
<evidence type="ECO:0000313" key="8">
    <source>
        <dbReference type="EMBL" id="NVO32890.1"/>
    </source>
</evidence>
<evidence type="ECO:0000259" key="7">
    <source>
        <dbReference type="Pfam" id="PF01435"/>
    </source>
</evidence>
<organism evidence="8 9">
    <name type="scientific">Hymenobacter lapidiphilus</name>
    <dbReference type="NCBI Taxonomy" id="2608003"/>
    <lineage>
        <taxon>Bacteria</taxon>
        <taxon>Pseudomonadati</taxon>
        <taxon>Bacteroidota</taxon>
        <taxon>Cytophagia</taxon>
        <taxon>Cytophagales</taxon>
        <taxon>Hymenobacteraceae</taxon>
        <taxon>Hymenobacter</taxon>
    </lineage>
</organism>
<dbReference type="PANTHER" id="PTHR22726:SF1">
    <property type="entry name" value="METALLOENDOPEPTIDASE OMA1, MITOCHONDRIAL"/>
    <property type="match status" value="1"/>
</dbReference>
<comment type="caution">
    <text evidence="8">The sequence shown here is derived from an EMBL/GenBank/DDBJ whole genome shotgun (WGS) entry which is preliminary data.</text>
</comment>
<protein>
    <submittedName>
        <fullName evidence="8">M48 family metalloprotease</fullName>
    </submittedName>
</protein>
<comment type="cofactor">
    <cofactor evidence="1">
        <name>Zn(2+)</name>
        <dbReference type="ChEBI" id="CHEBI:29105"/>
    </cofactor>
</comment>
<evidence type="ECO:0000313" key="9">
    <source>
        <dbReference type="Proteomes" id="UP000565521"/>
    </source>
</evidence>
<keyword evidence="3" id="KW-0479">Metal-binding</keyword>
<dbReference type="EMBL" id="JABKAU010000040">
    <property type="protein sequence ID" value="NVO32890.1"/>
    <property type="molecule type" value="Genomic_DNA"/>
</dbReference>
<evidence type="ECO:0000256" key="1">
    <source>
        <dbReference type="ARBA" id="ARBA00001947"/>
    </source>
</evidence>
<keyword evidence="2 8" id="KW-0645">Protease</keyword>
<name>A0A7Y7PRU3_9BACT</name>
<accession>A0A7Y7PRU3</accession>
<dbReference type="GO" id="GO:0016020">
    <property type="term" value="C:membrane"/>
    <property type="evidence" value="ECO:0007669"/>
    <property type="project" value="TreeGrafter"/>
</dbReference>
<dbReference type="InterPro" id="IPR001915">
    <property type="entry name" value="Peptidase_M48"/>
</dbReference>